<dbReference type="AlphaFoldDB" id="A0A6H1P3Z3"/>
<reference evidence="2 3" key="2">
    <citation type="submission" date="2020-04" db="EMBL/GenBank/DDBJ databases">
        <authorList>
            <person name="Fomenkov A."/>
            <person name="Anton B.P."/>
            <person name="Roberts R.J."/>
        </authorList>
    </citation>
    <scope>NUCLEOTIDE SEQUENCE [LARGE SCALE GENOMIC DNA]</scope>
    <source>
        <strain evidence="2 3">S2</strain>
    </source>
</reference>
<evidence type="ECO:0000313" key="3">
    <source>
        <dbReference type="Proteomes" id="UP000501868"/>
    </source>
</evidence>
<dbReference type="Proteomes" id="UP000501868">
    <property type="component" value="Chromosome"/>
</dbReference>
<organism evidence="2 3">
    <name type="scientific">Priestia megaterium</name>
    <name type="common">Bacillus megaterium</name>
    <dbReference type="NCBI Taxonomy" id="1404"/>
    <lineage>
        <taxon>Bacteria</taxon>
        <taxon>Bacillati</taxon>
        <taxon>Bacillota</taxon>
        <taxon>Bacilli</taxon>
        <taxon>Bacillales</taxon>
        <taxon>Bacillaceae</taxon>
        <taxon>Priestia</taxon>
    </lineage>
</organism>
<evidence type="ECO:0000256" key="1">
    <source>
        <dbReference type="SAM" id="Phobius"/>
    </source>
</evidence>
<sequence length="67" mass="7697">MNLKRAILKFLLYFAVFTVSNLIFKAIFIPSDLNFQVIVRTLLTISSISVGMALVEYLMNKNKKNNK</sequence>
<gene>
    <name evidence="2" type="ORF">HFZ78_17135</name>
</gene>
<reference evidence="2 3" key="1">
    <citation type="submission" date="2020-04" db="EMBL/GenBank/DDBJ databases">
        <title>Genome-Wide Identification of 5-Methylcytosine Sites in Bacterial Genomes By High-Throughput Sequencing of MspJI Restriction Fragments.</title>
        <authorList>
            <person name="Wu V."/>
        </authorList>
    </citation>
    <scope>NUCLEOTIDE SEQUENCE [LARGE SCALE GENOMIC DNA]</scope>
    <source>
        <strain evidence="2 3">S2</strain>
    </source>
</reference>
<keyword evidence="1" id="KW-1133">Transmembrane helix</keyword>
<feature type="transmembrane region" description="Helical" evidence="1">
    <location>
        <begin position="37"/>
        <end position="59"/>
    </location>
</feature>
<keyword evidence="1" id="KW-0472">Membrane</keyword>
<name>A0A6H1P3Z3_PRIMG</name>
<evidence type="ECO:0000313" key="2">
    <source>
        <dbReference type="EMBL" id="QIZ08238.1"/>
    </source>
</evidence>
<accession>A0A6H1P3Z3</accession>
<proteinExistence type="predicted"/>
<protein>
    <submittedName>
        <fullName evidence="2">Uncharacterized protein</fullName>
    </submittedName>
</protein>
<keyword evidence="1" id="KW-0812">Transmembrane</keyword>
<feature type="transmembrane region" description="Helical" evidence="1">
    <location>
        <begin position="12"/>
        <end position="31"/>
    </location>
</feature>
<dbReference type="EMBL" id="CP051128">
    <property type="protein sequence ID" value="QIZ08238.1"/>
    <property type="molecule type" value="Genomic_DNA"/>
</dbReference>